<dbReference type="AlphaFoldDB" id="A0A3M2Z2W2"/>
<dbReference type="Proteomes" id="UP000282378">
    <property type="component" value="Unassembled WGS sequence"/>
</dbReference>
<evidence type="ECO:0000313" key="1">
    <source>
        <dbReference type="EMBL" id="RML82255.1"/>
    </source>
</evidence>
<comment type="caution">
    <text evidence="1">The sequence shown here is derived from an EMBL/GenBank/DDBJ whole genome shotgun (WGS) entry which is preliminary data.</text>
</comment>
<reference evidence="1 2" key="1">
    <citation type="submission" date="2018-08" db="EMBL/GenBank/DDBJ databases">
        <title>Recombination of ecologically and evolutionarily significant loci maintains genetic cohesion in the Pseudomonas syringae species complex.</title>
        <authorList>
            <person name="Dillon M."/>
            <person name="Thakur S."/>
            <person name="Almeida R.N.D."/>
            <person name="Weir B.S."/>
            <person name="Guttman D.S."/>
        </authorList>
    </citation>
    <scope>NUCLEOTIDE SEQUENCE [LARGE SCALE GENOMIC DNA]</scope>
    <source>
        <strain evidence="1 2">88_10</strain>
    </source>
</reference>
<gene>
    <name evidence="1" type="ORF">APX70_02986</name>
</gene>
<dbReference type="AntiFam" id="ANF00077">
    <property type="entry name" value="Shadow ORF (opposite AtoC)"/>
</dbReference>
<accession>A0A3M2Z2W2</accession>
<sequence>MAQQQRPLPRLEFVLGNTVAHAGRVGVMLKQHQRIFATLAQWRDTQRGHVQPVIQVSPETALISRLTQVFLGGGDDADIQRDLLIAAHPLDNTLLQQAQQLDLHIHTHAFDFIEEQRAAIGKLELADAPLLRAGKRTGLMTEQLAFDH</sequence>
<proteinExistence type="predicted"/>
<name>A0A3M2Z2W2_PSEYM</name>
<dbReference type="AntiFam" id="ANF00203">
    <property type="entry name" value="Shadow ORF (opposite algB)"/>
</dbReference>
<evidence type="ECO:0000313" key="2">
    <source>
        <dbReference type="Proteomes" id="UP000282378"/>
    </source>
</evidence>
<dbReference type="EMBL" id="RBNL01002027">
    <property type="protein sequence ID" value="RML82255.1"/>
    <property type="molecule type" value="Genomic_DNA"/>
</dbReference>
<protein>
    <submittedName>
        <fullName evidence="1">Uncharacterized protein</fullName>
    </submittedName>
</protein>
<organism evidence="1 2">
    <name type="scientific">Pseudomonas syringae pv. maculicola</name>
    <dbReference type="NCBI Taxonomy" id="59511"/>
    <lineage>
        <taxon>Bacteria</taxon>
        <taxon>Pseudomonadati</taxon>
        <taxon>Pseudomonadota</taxon>
        <taxon>Gammaproteobacteria</taxon>
        <taxon>Pseudomonadales</taxon>
        <taxon>Pseudomonadaceae</taxon>
        <taxon>Pseudomonas</taxon>
    </lineage>
</organism>